<sequence length="617" mass="68352">MVVVVAIGECLAVKATQAIRAMAELASEKQAKKSSFAVFHFTFNLSSNLSSFPRQIPNLEDYSYWAYLSRSVAPNKLAQAPLTTSQHHSHHNPSCSSSSFNVISSSGNKQSCSPPATTSCSVTSFSPIVQPTSSSRIANNQCSSEGLTVSASIQTGIGPATTANSIPASGFGSLFRETKGHLSSFLDSVTQWLGSTNPNDDEKFSEGIVTLDSCTSGQEEGFSLSNQAFSAFKPFSRMQSASTSRGGTASEQNPNETFHELELRETKLKILNRYTNINVIGAGAQGLVLSATDRVTRQLVAIKKLTRPFSNVTHAKRAYREFVLMNLVNHRNIIKLLNAYTPQRSLEEFSDLYLVMEMMDANLCQVIQMELDHERMSFLLYQMLCGINHLHKAGIIHRHDDPYVVTRYYRAPEVILGIGYSANVDVWSIGCIFAELIVGKVLFPGTDHVDQWTKIVEIVGTPGTHFTQRLQPTVRQYVENRPRCEPRPWTTVFPDNMFPEAIDQRLNATNARDLLSKMLVIDPLNRITVEEALVHPYVHLWYDAAEVDAPPPRQYDPAVEGSDHTVDDWKALIYSEIKEYETCHDIYGNLTTTSASSPNNEDIGTPGNMTATVDMDS</sequence>
<dbReference type="InterPro" id="IPR011009">
    <property type="entry name" value="Kinase-like_dom_sf"/>
</dbReference>
<dbReference type="FunFam" id="1.10.510.10:FF:000624">
    <property type="entry name" value="Mitogen-activated protein kinase"/>
    <property type="match status" value="1"/>
</dbReference>
<feature type="compositionally biased region" description="Polar residues" evidence="10">
    <location>
        <begin position="594"/>
        <end position="611"/>
    </location>
</feature>
<feature type="region of interest" description="Disordered" evidence="10">
    <location>
        <begin position="594"/>
        <end position="617"/>
    </location>
</feature>
<keyword evidence="6 9" id="KW-0067">ATP-binding</keyword>
<keyword evidence="4 9" id="KW-0547">Nucleotide-binding</keyword>
<evidence type="ECO:0000256" key="2">
    <source>
        <dbReference type="ARBA" id="ARBA00022553"/>
    </source>
</evidence>
<keyword evidence="9" id="KW-0460">Magnesium</keyword>
<dbReference type="GO" id="GO:0106310">
    <property type="term" value="F:protein serine kinase activity"/>
    <property type="evidence" value="ECO:0007669"/>
    <property type="project" value="UniProtKB-UniRule"/>
</dbReference>
<dbReference type="SUPFAM" id="SSF56112">
    <property type="entry name" value="Protein kinase-like (PK-like)"/>
    <property type="match status" value="1"/>
</dbReference>
<keyword evidence="5 9" id="KW-0418">Kinase</keyword>
<evidence type="ECO:0000256" key="5">
    <source>
        <dbReference type="ARBA" id="ARBA00022777"/>
    </source>
</evidence>
<dbReference type="GO" id="GO:0005737">
    <property type="term" value="C:cytoplasm"/>
    <property type="evidence" value="ECO:0007669"/>
    <property type="project" value="UniProtKB-SubCell"/>
</dbReference>
<organism evidence="12 13">
    <name type="scientific">Ditylenchus dipsaci</name>
    <dbReference type="NCBI Taxonomy" id="166011"/>
    <lineage>
        <taxon>Eukaryota</taxon>
        <taxon>Metazoa</taxon>
        <taxon>Ecdysozoa</taxon>
        <taxon>Nematoda</taxon>
        <taxon>Chromadorea</taxon>
        <taxon>Rhabditida</taxon>
        <taxon>Tylenchina</taxon>
        <taxon>Tylenchomorpha</taxon>
        <taxon>Sphaerularioidea</taxon>
        <taxon>Anguinidae</taxon>
        <taxon>Anguininae</taxon>
        <taxon>Ditylenchus</taxon>
    </lineage>
</organism>
<dbReference type="InterPro" id="IPR000719">
    <property type="entry name" value="Prot_kinase_dom"/>
</dbReference>
<evidence type="ECO:0000256" key="4">
    <source>
        <dbReference type="ARBA" id="ARBA00022741"/>
    </source>
</evidence>
<comment type="catalytic activity">
    <reaction evidence="8">
        <text>L-seryl-[protein] + ATP = O-phospho-L-seryl-[protein] + ADP + H(+)</text>
        <dbReference type="Rhea" id="RHEA:17989"/>
        <dbReference type="Rhea" id="RHEA-COMP:9863"/>
        <dbReference type="Rhea" id="RHEA-COMP:11604"/>
        <dbReference type="ChEBI" id="CHEBI:15378"/>
        <dbReference type="ChEBI" id="CHEBI:29999"/>
        <dbReference type="ChEBI" id="CHEBI:30616"/>
        <dbReference type="ChEBI" id="CHEBI:83421"/>
        <dbReference type="ChEBI" id="CHEBI:456216"/>
        <dbReference type="EC" id="2.7.11.24"/>
    </reaction>
</comment>
<evidence type="ECO:0000313" key="12">
    <source>
        <dbReference type="Proteomes" id="UP000887574"/>
    </source>
</evidence>
<evidence type="ECO:0000256" key="10">
    <source>
        <dbReference type="SAM" id="MobiDB-lite"/>
    </source>
</evidence>
<dbReference type="InterPro" id="IPR008351">
    <property type="entry name" value="MAPK_JNK"/>
</dbReference>
<evidence type="ECO:0000256" key="1">
    <source>
        <dbReference type="ARBA" id="ARBA00022527"/>
    </source>
</evidence>
<proteinExistence type="inferred from homology"/>
<dbReference type="Pfam" id="PF00069">
    <property type="entry name" value="Pkinase"/>
    <property type="match status" value="2"/>
</dbReference>
<accession>A0A915D2B2</accession>
<keyword evidence="2 9" id="KW-0597">Phosphoprotein</keyword>
<evidence type="ECO:0000259" key="11">
    <source>
        <dbReference type="PROSITE" id="PS50011"/>
    </source>
</evidence>
<comment type="subcellular location">
    <subcellularLocation>
        <location evidence="9">Cytoplasm</location>
    </subcellularLocation>
</comment>
<comment type="catalytic activity">
    <reaction evidence="7">
        <text>L-threonyl-[protein] + ATP = O-phospho-L-threonyl-[protein] + ADP + H(+)</text>
        <dbReference type="Rhea" id="RHEA:46608"/>
        <dbReference type="Rhea" id="RHEA-COMP:11060"/>
        <dbReference type="Rhea" id="RHEA-COMP:11605"/>
        <dbReference type="ChEBI" id="CHEBI:15378"/>
        <dbReference type="ChEBI" id="CHEBI:30013"/>
        <dbReference type="ChEBI" id="CHEBI:30616"/>
        <dbReference type="ChEBI" id="CHEBI:61977"/>
        <dbReference type="ChEBI" id="CHEBI:456216"/>
        <dbReference type="EC" id="2.7.11.24"/>
    </reaction>
</comment>
<dbReference type="InterPro" id="IPR050117">
    <property type="entry name" value="MAPK"/>
</dbReference>
<comment type="cofactor">
    <cofactor evidence="9">
        <name>Mg(2+)</name>
        <dbReference type="ChEBI" id="CHEBI:18420"/>
    </cofactor>
</comment>
<evidence type="ECO:0000256" key="7">
    <source>
        <dbReference type="ARBA" id="ARBA00047592"/>
    </source>
</evidence>
<dbReference type="WBParaSite" id="jg14641">
    <property type="protein sequence ID" value="jg14641"/>
    <property type="gene ID" value="jg14641"/>
</dbReference>
<dbReference type="GO" id="GO:0005524">
    <property type="term" value="F:ATP binding"/>
    <property type="evidence" value="ECO:0007669"/>
    <property type="project" value="UniProtKB-UniRule"/>
</dbReference>
<protein>
    <recommendedName>
        <fullName evidence="9">Stress-activated protein kinase JNK</fullName>
        <ecNumber evidence="9">2.7.11.24</ecNumber>
    </recommendedName>
</protein>
<evidence type="ECO:0000256" key="6">
    <source>
        <dbReference type="ARBA" id="ARBA00022840"/>
    </source>
</evidence>
<evidence type="ECO:0000256" key="3">
    <source>
        <dbReference type="ARBA" id="ARBA00022679"/>
    </source>
</evidence>
<dbReference type="AlphaFoldDB" id="A0A915D2B2"/>
<dbReference type="Proteomes" id="UP000887574">
    <property type="component" value="Unplaced"/>
</dbReference>
<dbReference type="PRINTS" id="PR01772">
    <property type="entry name" value="JNKMAPKINASE"/>
</dbReference>
<reference evidence="13" key="1">
    <citation type="submission" date="2022-11" db="UniProtKB">
        <authorList>
            <consortium name="WormBaseParasite"/>
        </authorList>
    </citation>
    <scope>IDENTIFICATION</scope>
</reference>
<evidence type="ECO:0000256" key="8">
    <source>
        <dbReference type="ARBA" id="ARBA00048312"/>
    </source>
</evidence>
<dbReference type="EC" id="2.7.11.24" evidence="9"/>
<feature type="domain" description="Protein kinase" evidence="11">
    <location>
        <begin position="274"/>
        <end position="538"/>
    </location>
</feature>
<keyword evidence="1 9" id="KW-0723">Serine/threonine-protein kinase</keyword>
<keyword evidence="12" id="KW-1185">Reference proteome</keyword>
<dbReference type="FunFam" id="3.30.200.20:FF:000210">
    <property type="entry name" value="Mitogen-activated protein kinase"/>
    <property type="match status" value="1"/>
</dbReference>
<dbReference type="PROSITE" id="PS50011">
    <property type="entry name" value="PROTEIN_KINASE_DOM"/>
    <property type="match status" value="1"/>
</dbReference>
<dbReference type="PANTHER" id="PTHR24055">
    <property type="entry name" value="MITOGEN-ACTIVATED PROTEIN KINASE"/>
    <property type="match status" value="1"/>
</dbReference>
<dbReference type="GO" id="GO:0004707">
    <property type="term" value="F:MAP kinase activity"/>
    <property type="evidence" value="ECO:0007669"/>
    <property type="project" value="UniProtKB-UniRule"/>
</dbReference>
<comment type="similarity">
    <text evidence="9">Belongs to the protein kinase superfamily. CMGC Ser/Thr protein kinase family. MAP kinase subfamily.</text>
</comment>
<dbReference type="Gene3D" id="1.10.510.10">
    <property type="entry name" value="Transferase(Phosphotransferase) domain 1"/>
    <property type="match status" value="1"/>
</dbReference>
<evidence type="ECO:0000256" key="9">
    <source>
        <dbReference type="RuleBase" id="RU368052"/>
    </source>
</evidence>
<keyword evidence="3 9" id="KW-0808">Transferase</keyword>
<evidence type="ECO:0000313" key="13">
    <source>
        <dbReference type="WBParaSite" id="jg14641"/>
    </source>
</evidence>
<comment type="function">
    <text evidence="9">Responds to activation by environmental stress and pro-inflammatory cytokines by phosphorylating a number of transcription factors, and thus regulates transcriptional activity.</text>
</comment>
<name>A0A915D2B2_9BILA</name>
<dbReference type="Gene3D" id="3.30.200.20">
    <property type="entry name" value="Phosphorylase Kinase, domain 1"/>
    <property type="match status" value="1"/>
</dbReference>